<name>A0ABN7SHW8_OIKDI</name>
<reference evidence="1 2" key="1">
    <citation type="submission" date="2021-04" db="EMBL/GenBank/DDBJ databases">
        <authorList>
            <person name="Bliznina A."/>
        </authorList>
    </citation>
    <scope>NUCLEOTIDE SEQUENCE [LARGE SCALE GENOMIC DNA]</scope>
</reference>
<organism evidence="1 2">
    <name type="scientific">Oikopleura dioica</name>
    <name type="common">Tunicate</name>
    <dbReference type="NCBI Taxonomy" id="34765"/>
    <lineage>
        <taxon>Eukaryota</taxon>
        <taxon>Metazoa</taxon>
        <taxon>Chordata</taxon>
        <taxon>Tunicata</taxon>
        <taxon>Appendicularia</taxon>
        <taxon>Copelata</taxon>
        <taxon>Oikopleuridae</taxon>
        <taxon>Oikopleura</taxon>
    </lineage>
</organism>
<dbReference type="Proteomes" id="UP001158576">
    <property type="component" value="Chromosome XSR"/>
</dbReference>
<evidence type="ECO:0000313" key="2">
    <source>
        <dbReference type="Proteomes" id="UP001158576"/>
    </source>
</evidence>
<keyword evidence="2" id="KW-1185">Reference proteome</keyword>
<evidence type="ECO:0000313" key="1">
    <source>
        <dbReference type="EMBL" id="CAG5098155.1"/>
    </source>
</evidence>
<gene>
    <name evidence="1" type="ORF">OKIOD_LOCUS6973</name>
</gene>
<sequence>MKLSAILSCVAAQFNPMPVAPQAPAAGGLLGGAAGGMQGILPLLLLGDGLDGSDDLLPLLLLGGGLGGAGGAAGDMSSILPLLLLGDDEITSAKMDEICTNAETTKKQTDCAAAKTAADNAYTTCAGATGATADDIKACEKTRQTAYKAAKSDFGKKNKLTDLLLLTSLAGPGGMGAGGMNSLLPLLLLGDGLGSSSSSSDDLLPLLLLSGGLGGGAVDPITGQQAGGLDPLMMMLLLD</sequence>
<accession>A0ABN7SHW8</accession>
<dbReference type="EMBL" id="OU015569">
    <property type="protein sequence ID" value="CAG5098155.1"/>
    <property type="molecule type" value="Genomic_DNA"/>
</dbReference>
<proteinExistence type="predicted"/>
<protein>
    <submittedName>
        <fullName evidence="1">Oidioi.mRNA.OKI2018_I69.XSR.g15415.t1.cds</fullName>
    </submittedName>
</protein>